<protein>
    <submittedName>
        <fullName evidence="2">Uncharacterized protein</fullName>
    </submittedName>
</protein>
<keyword evidence="3" id="KW-1185">Reference proteome</keyword>
<reference evidence="2 3" key="1">
    <citation type="submission" date="2018-04" db="EMBL/GenBank/DDBJ databases">
        <authorList>
            <person name="Vogel A."/>
        </authorList>
    </citation>
    <scope>NUCLEOTIDE SEQUENCE [LARGE SCALE GENOMIC DNA]</scope>
</reference>
<dbReference type="PANTHER" id="PTHR31865">
    <property type="entry name" value="OSJNBA0071G03.3 PROTEIN"/>
    <property type="match status" value="1"/>
</dbReference>
<proteinExistence type="predicted"/>
<accession>A0A484LFS2</accession>
<dbReference type="Proteomes" id="UP000595140">
    <property type="component" value="Unassembled WGS sequence"/>
</dbReference>
<name>A0A484LFS2_9ASTE</name>
<feature type="compositionally biased region" description="Pro residues" evidence="1">
    <location>
        <begin position="12"/>
        <end position="22"/>
    </location>
</feature>
<dbReference type="OrthoDB" id="641808at2759"/>
<evidence type="ECO:0000313" key="2">
    <source>
        <dbReference type="EMBL" id="VFQ75292.1"/>
    </source>
</evidence>
<feature type="compositionally biased region" description="Basic residues" evidence="1">
    <location>
        <begin position="42"/>
        <end position="54"/>
    </location>
</feature>
<dbReference type="AlphaFoldDB" id="A0A484LFS2"/>
<evidence type="ECO:0000313" key="3">
    <source>
        <dbReference type="Proteomes" id="UP000595140"/>
    </source>
</evidence>
<feature type="region of interest" description="Disordered" evidence="1">
    <location>
        <begin position="1"/>
        <end position="62"/>
    </location>
</feature>
<dbReference type="PANTHER" id="PTHR31865:SF1">
    <property type="entry name" value="INSERTASE, PUTATIVE (DUF1685)-RELATED"/>
    <property type="match status" value="1"/>
</dbReference>
<dbReference type="InterPro" id="IPR012881">
    <property type="entry name" value="DUF1685"/>
</dbReference>
<organism evidence="2 3">
    <name type="scientific">Cuscuta campestris</name>
    <dbReference type="NCBI Taxonomy" id="132261"/>
    <lineage>
        <taxon>Eukaryota</taxon>
        <taxon>Viridiplantae</taxon>
        <taxon>Streptophyta</taxon>
        <taxon>Embryophyta</taxon>
        <taxon>Tracheophyta</taxon>
        <taxon>Spermatophyta</taxon>
        <taxon>Magnoliopsida</taxon>
        <taxon>eudicotyledons</taxon>
        <taxon>Gunneridae</taxon>
        <taxon>Pentapetalae</taxon>
        <taxon>asterids</taxon>
        <taxon>lamiids</taxon>
        <taxon>Solanales</taxon>
        <taxon>Convolvulaceae</taxon>
        <taxon>Cuscuteae</taxon>
        <taxon>Cuscuta</taxon>
        <taxon>Cuscuta subgen. Grammica</taxon>
        <taxon>Cuscuta sect. Cleistogrammica</taxon>
    </lineage>
</organism>
<dbReference type="EMBL" id="OOIL02001451">
    <property type="protein sequence ID" value="VFQ75292.1"/>
    <property type="molecule type" value="Genomic_DNA"/>
</dbReference>
<feature type="region of interest" description="Disordered" evidence="1">
    <location>
        <begin position="106"/>
        <end position="136"/>
    </location>
</feature>
<evidence type="ECO:0000256" key="1">
    <source>
        <dbReference type="SAM" id="MobiDB-lite"/>
    </source>
</evidence>
<dbReference type="Pfam" id="PF07939">
    <property type="entry name" value="DUF1685"/>
    <property type="match status" value="1"/>
</dbReference>
<feature type="compositionally biased region" description="Low complexity" evidence="1">
    <location>
        <begin position="111"/>
        <end position="134"/>
    </location>
</feature>
<sequence length="171" mass="19163">MSDPRESGTPVHPQPSPAPPPSSLYKQNTWSPDTFRDEVWQRRKGNQGIRRRERGRSVTDEDLDEFKACMELGFGFDSPTMDKRLSDTFPAYGLFYAVNKHYNDTVSKTAPSSSSSVSDCDSPSGSPSSSGSPPTIFAAETMKTRLKQWAQVVAYSDQNDFKVVGDRWWLN</sequence>
<gene>
    <name evidence="2" type="ORF">CCAM_LOCUS17068</name>
</gene>